<comment type="cofactor">
    <cofactor evidence="1">
        <name>heme</name>
        <dbReference type="ChEBI" id="CHEBI:30413"/>
    </cofactor>
</comment>
<evidence type="ECO:0000256" key="3">
    <source>
        <dbReference type="ARBA" id="ARBA00022723"/>
    </source>
</evidence>
<accession>A0A395HP46</accession>
<evidence type="ECO:0000313" key="8">
    <source>
        <dbReference type="Proteomes" id="UP000248961"/>
    </source>
</evidence>
<keyword evidence="3" id="KW-0479">Metal-binding</keyword>
<keyword evidence="6 7" id="KW-0503">Monooxygenase</keyword>
<evidence type="ECO:0000256" key="4">
    <source>
        <dbReference type="ARBA" id="ARBA00023002"/>
    </source>
</evidence>
<protein>
    <submittedName>
        <fullName evidence="7">Putative cytochrome P450 monooxygenase SirB-like protein</fullName>
    </submittedName>
</protein>
<dbReference type="InterPro" id="IPR001128">
    <property type="entry name" value="Cyt_P450"/>
</dbReference>
<sequence>MAFSNIAWKDISLISLSFSICFFIHRFAIEHLYNDLARLPTIRYKWFLPDFINKFAFCFNAQDQIVRGYIKHKDRAFRLLTTDGDLVVLPLKYLWGIEQVPANKLSAFRARHRNLLGEYTEVVGGSANVSRAIEQLNQQNRLRIAAQFSDEFHKALCIEVPRCQYKWISPNIYKLVLKLVSRATARFTVGDDLCRNGLWLEAVPSYTTDILATIILLRPVPQFLRPIVARVLPSLRRARKQARWAQQELLIPMIESRRYKEVNETDYQKPDDLLQWIMDTAESNFDRDPANIAKALMSTIALSIVHPITNLVTHAVYDVLMQTPYIGPLRAEIEEMLDQGELDADELNLVSRSHQHLMDGFLRESLRWNPLSELNPQYILTQPHTFADSTPALTLPSNTRICFPAGPLSRDPAFIPHAHRFDAFRWTRDPREVLPILPAEAADPRIRHAVAFHAGLAHISPVNLHFGWGRAACPGRDLAVRIASAALSQLLVQYDMRFFPGQVARPLNTWVGEMGLPSRGFRVLMRERGRSE</sequence>
<organism evidence="7 8">
    <name type="scientific">Aspergillus homomorphus (strain CBS 101889)</name>
    <dbReference type="NCBI Taxonomy" id="1450537"/>
    <lineage>
        <taxon>Eukaryota</taxon>
        <taxon>Fungi</taxon>
        <taxon>Dikarya</taxon>
        <taxon>Ascomycota</taxon>
        <taxon>Pezizomycotina</taxon>
        <taxon>Eurotiomycetes</taxon>
        <taxon>Eurotiomycetidae</taxon>
        <taxon>Eurotiales</taxon>
        <taxon>Aspergillaceae</taxon>
        <taxon>Aspergillus</taxon>
        <taxon>Aspergillus subgen. Circumdati</taxon>
    </lineage>
</organism>
<dbReference type="GeneID" id="37203569"/>
<keyword evidence="8" id="KW-1185">Reference proteome</keyword>
<keyword evidence="5" id="KW-0408">Iron</keyword>
<comment type="similarity">
    <text evidence="2">Belongs to the cytochrome P450 family.</text>
</comment>
<dbReference type="GO" id="GO:0019748">
    <property type="term" value="P:secondary metabolic process"/>
    <property type="evidence" value="ECO:0007669"/>
    <property type="project" value="UniProtKB-ARBA"/>
</dbReference>
<dbReference type="OrthoDB" id="1844152at2759"/>
<dbReference type="EMBL" id="KZ824306">
    <property type="protein sequence ID" value="RAL09203.1"/>
    <property type="molecule type" value="Genomic_DNA"/>
</dbReference>
<dbReference type="PANTHER" id="PTHR46206:SF7">
    <property type="entry name" value="P450, PUTATIVE (EUROFUNG)-RELATED"/>
    <property type="match status" value="1"/>
</dbReference>
<dbReference type="Pfam" id="PF00067">
    <property type="entry name" value="p450"/>
    <property type="match status" value="1"/>
</dbReference>
<evidence type="ECO:0000256" key="5">
    <source>
        <dbReference type="ARBA" id="ARBA00023004"/>
    </source>
</evidence>
<evidence type="ECO:0000256" key="6">
    <source>
        <dbReference type="ARBA" id="ARBA00023033"/>
    </source>
</evidence>
<dbReference type="RefSeq" id="XP_025548357.1">
    <property type="nucleotide sequence ID" value="XM_025699280.1"/>
</dbReference>
<dbReference type="InterPro" id="IPR036396">
    <property type="entry name" value="Cyt_P450_sf"/>
</dbReference>
<dbReference type="CDD" id="cd11041">
    <property type="entry name" value="CYP503A1-like"/>
    <property type="match status" value="1"/>
</dbReference>
<name>A0A395HP46_ASPHC</name>
<dbReference type="Proteomes" id="UP000248961">
    <property type="component" value="Unassembled WGS sequence"/>
</dbReference>
<evidence type="ECO:0000256" key="2">
    <source>
        <dbReference type="ARBA" id="ARBA00010617"/>
    </source>
</evidence>
<dbReference type="STRING" id="1450537.A0A395HP46"/>
<evidence type="ECO:0000256" key="1">
    <source>
        <dbReference type="ARBA" id="ARBA00001971"/>
    </source>
</evidence>
<dbReference type="GO" id="GO:0020037">
    <property type="term" value="F:heme binding"/>
    <property type="evidence" value="ECO:0007669"/>
    <property type="project" value="InterPro"/>
</dbReference>
<dbReference type="GO" id="GO:0004497">
    <property type="term" value="F:monooxygenase activity"/>
    <property type="evidence" value="ECO:0007669"/>
    <property type="project" value="UniProtKB-KW"/>
</dbReference>
<dbReference type="GO" id="GO:0005506">
    <property type="term" value="F:iron ion binding"/>
    <property type="evidence" value="ECO:0007669"/>
    <property type="project" value="InterPro"/>
</dbReference>
<dbReference type="Gene3D" id="1.10.630.10">
    <property type="entry name" value="Cytochrome P450"/>
    <property type="match status" value="1"/>
</dbReference>
<dbReference type="VEuPathDB" id="FungiDB:BO97DRAFT_459385"/>
<dbReference type="PANTHER" id="PTHR46206">
    <property type="entry name" value="CYTOCHROME P450"/>
    <property type="match status" value="1"/>
</dbReference>
<gene>
    <name evidence="7" type="ORF">BO97DRAFT_459385</name>
</gene>
<dbReference type="SUPFAM" id="SSF48264">
    <property type="entry name" value="Cytochrome P450"/>
    <property type="match status" value="1"/>
</dbReference>
<reference evidence="7 8" key="1">
    <citation type="submission" date="2018-02" db="EMBL/GenBank/DDBJ databases">
        <title>The genomes of Aspergillus section Nigri reveals drivers in fungal speciation.</title>
        <authorList>
            <consortium name="DOE Joint Genome Institute"/>
            <person name="Vesth T.C."/>
            <person name="Nybo J."/>
            <person name="Theobald S."/>
            <person name="Brandl J."/>
            <person name="Frisvad J.C."/>
            <person name="Nielsen K.F."/>
            <person name="Lyhne E.K."/>
            <person name="Kogle M.E."/>
            <person name="Kuo A."/>
            <person name="Riley R."/>
            <person name="Clum A."/>
            <person name="Nolan M."/>
            <person name="Lipzen A."/>
            <person name="Salamov A."/>
            <person name="Henrissat B."/>
            <person name="Wiebenga A."/>
            <person name="De vries R.P."/>
            <person name="Grigoriev I.V."/>
            <person name="Mortensen U.H."/>
            <person name="Andersen M.R."/>
            <person name="Baker S.E."/>
        </authorList>
    </citation>
    <scope>NUCLEOTIDE SEQUENCE [LARGE SCALE GENOMIC DNA]</scope>
    <source>
        <strain evidence="7 8">CBS 101889</strain>
    </source>
</reference>
<keyword evidence="4" id="KW-0560">Oxidoreductase</keyword>
<proteinExistence type="inferred from homology"/>
<evidence type="ECO:0000313" key="7">
    <source>
        <dbReference type="EMBL" id="RAL09203.1"/>
    </source>
</evidence>
<dbReference type="GO" id="GO:0016705">
    <property type="term" value="F:oxidoreductase activity, acting on paired donors, with incorporation or reduction of molecular oxygen"/>
    <property type="evidence" value="ECO:0007669"/>
    <property type="project" value="InterPro"/>
</dbReference>
<dbReference type="AlphaFoldDB" id="A0A395HP46"/>